<comment type="caution">
    <text evidence="1">The sequence shown here is derived from an EMBL/GenBank/DDBJ whole genome shotgun (WGS) entry which is preliminary data.</text>
</comment>
<proteinExistence type="predicted"/>
<evidence type="ECO:0000313" key="1">
    <source>
        <dbReference type="EMBL" id="MBC8578243.1"/>
    </source>
</evidence>
<reference evidence="1" key="1">
    <citation type="submission" date="2020-08" db="EMBL/GenBank/DDBJ databases">
        <title>Genome public.</title>
        <authorList>
            <person name="Liu C."/>
            <person name="Sun Q."/>
        </authorList>
    </citation>
    <scope>NUCLEOTIDE SEQUENCE</scope>
    <source>
        <strain evidence="1">NSJ-12</strain>
    </source>
</reference>
<dbReference type="InterPro" id="IPR051805">
    <property type="entry name" value="Dehydratase_Activator_Redct"/>
</dbReference>
<name>A0A926ID16_9FIRM</name>
<gene>
    <name evidence="1" type="ORF">H8718_01635</name>
</gene>
<keyword evidence="2" id="KW-1185">Reference proteome</keyword>
<evidence type="ECO:0000313" key="2">
    <source>
        <dbReference type="Proteomes" id="UP000655830"/>
    </source>
</evidence>
<accession>A0A926ID16</accession>
<dbReference type="EMBL" id="JACRSY010000002">
    <property type="protein sequence ID" value="MBC8578243.1"/>
    <property type="molecule type" value="Genomic_DNA"/>
</dbReference>
<dbReference type="RefSeq" id="WP_249331291.1">
    <property type="nucleotide sequence ID" value="NZ_JACRSY010000002.1"/>
</dbReference>
<organism evidence="1 2">
    <name type="scientific">Zhenhengia yiwuensis</name>
    <dbReference type="NCBI Taxonomy" id="2763666"/>
    <lineage>
        <taxon>Bacteria</taxon>
        <taxon>Bacillati</taxon>
        <taxon>Bacillota</taxon>
        <taxon>Clostridia</taxon>
        <taxon>Lachnospirales</taxon>
        <taxon>Lachnospiraceae</taxon>
        <taxon>Zhenhengia</taxon>
    </lineage>
</organism>
<sequence length="415" mass="46970">MQNYKVFTKEMKKDYTIIAPTMLPIHFGIIKEVLRQYGYKLDFYEGTTEQMLKEGLKSVHNDLCYPAIIVIGQLMAALKSGEFDPDKTALMITQTGGGCRASNYIHLLRKALKKSGYEQVPVISVNASGLERHPGFKLTPALLGKCLIAMWYGDLIMWVSNQCKPYELNKGDTQKVSDHWVSYLADISSTPKFLQIKRQYKAILRDFEAIPKHHVEKIKVGIVGEIYVKYSPLGNNHLEDFLIREGAEVVMAGVGDFMMYCLSNREIDARLYGRCGIGVLTCKLGYHYLHHAQRKMIKCIKRFSHFKAPTDFEKVKKLASDFMGLGVKMGEGWLLTAEMLELVESGVQNVICTQPFGCLPNHIVGKGMMRKIKEIYPESNIVAIDYDPSSAKVNQENRIKLMLANGMQNIHLKNA</sequence>
<dbReference type="AlphaFoldDB" id="A0A926ID16"/>
<protein>
    <submittedName>
        <fullName evidence="1">2-hydroxyacyl-CoA dehydratase</fullName>
    </submittedName>
</protein>
<dbReference type="PANTHER" id="PTHR32329:SF4">
    <property type="entry name" value="ACTIVATOR OF 2-HYDROXYACYL-COA DEHYDRATASE"/>
    <property type="match status" value="1"/>
</dbReference>
<dbReference type="Proteomes" id="UP000655830">
    <property type="component" value="Unassembled WGS sequence"/>
</dbReference>
<dbReference type="PANTHER" id="PTHR32329">
    <property type="entry name" value="BIFUNCTIONAL PROTEIN [INCLUDES 2-HYDROXYACYL-COA DEHYDRATASE (N-TER) AND ITS ACTIVATOR DOMAIN (C_TERM)-RELATED"/>
    <property type="match status" value="1"/>
</dbReference>